<proteinExistence type="predicted"/>
<sequence>MRSLENRLFPTGRLLLAVMLALLALTVLSGRPGAADDGPRQFLLSIYKKYSGPGAMGLDWRGNRASLYFDPAMTKLILRDVRESKGEVGRIGFDPFTAGQDFEIKGLGIEIVSQDAETAQAVASFRNLGQPAKIRYDLVKTAKGWRIANIVWIAPEDFKGDLRSILSGPL</sequence>
<dbReference type="RefSeq" id="WP_152585304.1">
    <property type="nucleotide sequence ID" value="NZ_CP045423.1"/>
</dbReference>
<dbReference type="Gene3D" id="3.10.450.50">
    <property type="match status" value="1"/>
</dbReference>
<evidence type="ECO:0000313" key="1">
    <source>
        <dbReference type="EMBL" id="QFU15659.1"/>
    </source>
</evidence>
<evidence type="ECO:0000313" key="2">
    <source>
        <dbReference type="Proteomes" id="UP000325614"/>
    </source>
</evidence>
<evidence type="ECO:0008006" key="3">
    <source>
        <dbReference type="Google" id="ProtNLM"/>
    </source>
</evidence>
<organism evidence="1 2">
    <name type="scientific">Microvirga thermotolerans</name>
    <dbReference type="NCBI Taxonomy" id="2651334"/>
    <lineage>
        <taxon>Bacteria</taxon>
        <taxon>Pseudomonadati</taxon>
        <taxon>Pseudomonadota</taxon>
        <taxon>Alphaproteobacteria</taxon>
        <taxon>Hyphomicrobiales</taxon>
        <taxon>Methylobacteriaceae</taxon>
        <taxon>Microvirga</taxon>
    </lineage>
</organism>
<protein>
    <recommendedName>
        <fullName evidence="3">DUF3828 domain-containing protein</fullName>
    </recommendedName>
</protein>
<dbReference type="KEGG" id="mico:GDR74_05200"/>
<reference evidence="1 2" key="1">
    <citation type="submission" date="2019-10" db="EMBL/GenBank/DDBJ databases">
        <title>Isolation, Identification of Microvirga thermotolerans HR1, a novel thermophilic bacterium and Comparative Genomics of the genus Microvirga.</title>
        <authorList>
            <person name="Li J."/>
            <person name="Zhang W."/>
            <person name="Lin M."/>
            <person name="Wang J."/>
        </authorList>
    </citation>
    <scope>NUCLEOTIDE SEQUENCE [LARGE SCALE GENOMIC DNA]</scope>
    <source>
        <strain evidence="1 2">HR1</strain>
    </source>
</reference>
<dbReference type="AlphaFoldDB" id="A0A5P9JU23"/>
<name>A0A5P9JU23_9HYPH</name>
<dbReference type="Proteomes" id="UP000325614">
    <property type="component" value="Chromosome"/>
</dbReference>
<dbReference type="EMBL" id="CP045423">
    <property type="protein sequence ID" value="QFU15659.1"/>
    <property type="molecule type" value="Genomic_DNA"/>
</dbReference>
<keyword evidence="2" id="KW-1185">Reference proteome</keyword>
<gene>
    <name evidence="1" type="ORF">GDR74_05200</name>
</gene>
<accession>A0A5P9JU23</accession>